<reference evidence="4 5" key="1">
    <citation type="submission" date="2021-01" db="EMBL/GenBank/DDBJ databases">
        <title>Chryseolinea sp. Jin1 Genome sequencing and assembly.</title>
        <authorList>
            <person name="Kim I."/>
        </authorList>
    </citation>
    <scope>NUCLEOTIDE SEQUENCE [LARGE SCALE GENOMIC DNA]</scope>
    <source>
        <strain evidence="4 5">Jin1</strain>
    </source>
</reference>
<name>A0ABS1L096_9BACT</name>
<evidence type="ECO:0000256" key="1">
    <source>
        <dbReference type="ARBA" id="ARBA00022603"/>
    </source>
</evidence>
<evidence type="ECO:0000256" key="2">
    <source>
        <dbReference type="ARBA" id="ARBA00022679"/>
    </source>
</evidence>
<evidence type="ECO:0000259" key="3">
    <source>
        <dbReference type="SMART" id="SM00981"/>
    </source>
</evidence>
<dbReference type="SMART" id="SM00981">
    <property type="entry name" value="THUMP"/>
    <property type="match status" value="1"/>
</dbReference>
<feature type="domain" description="THUMP" evidence="3">
    <location>
        <begin position="64"/>
        <end position="160"/>
    </location>
</feature>
<dbReference type="RefSeq" id="WP_202014958.1">
    <property type="nucleotide sequence ID" value="NZ_JAERRB010000013.1"/>
</dbReference>
<keyword evidence="5" id="KW-1185">Reference proteome</keyword>
<dbReference type="PANTHER" id="PTHR47313:SF1">
    <property type="entry name" value="RIBOSOMAL RNA LARGE SUBUNIT METHYLTRANSFERASE K_L"/>
    <property type="match status" value="1"/>
</dbReference>
<evidence type="ECO:0000313" key="5">
    <source>
        <dbReference type="Proteomes" id="UP000613030"/>
    </source>
</evidence>
<dbReference type="Pfam" id="PF01170">
    <property type="entry name" value="UPF0020"/>
    <property type="match status" value="1"/>
</dbReference>
<proteinExistence type="predicted"/>
<dbReference type="GO" id="GO:0032259">
    <property type="term" value="P:methylation"/>
    <property type="evidence" value="ECO:0007669"/>
    <property type="project" value="UniProtKB-KW"/>
</dbReference>
<accession>A0ABS1L096</accession>
<dbReference type="Pfam" id="PF22020">
    <property type="entry name" value="RlmL_1st"/>
    <property type="match status" value="1"/>
</dbReference>
<dbReference type="InterPro" id="IPR004114">
    <property type="entry name" value="THUMP_dom"/>
</dbReference>
<dbReference type="GO" id="GO:0008168">
    <property type="term" value="F:methyltransferase activity"/>
    <property type="evidence" value="ECO:0007669"/>
    <property type="project" value="UniProtKB-KW"/>
</dbReference>
<comment type="caution">
    <text evidence="4">The sequence shown here is derived from an EMBL/GenBank/DDBJ whole genome shotgun (WGS) entry which is preliminary data.</text>
</comment>
<sequence>MKIFTTPSRIILTCNKRLSPYLEREVVDLGFNPVRTFQTGVELEGTVLDCIRLNLNVRCASQIHYSLKEFKVNHPDVLYRVLTGMPWEKILAKDGYFSVTSNVDHPTINNSMFVNVKVKDAIVDRMRQETGQRPDSGSELTGAVIHLYWKDDRAEIFLDTSGETLAKHGYRKIPGKAPMLEALAAATIMASKWDRTSTFVNPMCGSGTVAIEAALLATRRAPGLYRSNYSFMHVLGFEQDFYDKELKTIQEQVQEVPGLKVIASDISDDAVTISKVNAGIAGVEDLIQFEVCDFEQTTLPEGQPGVIYFNPEYGERLGEIAELEDTYSRIGDFMKKKCQGYLGYIFTGNLDLAKKIGLKASRRIEFYTAKIDCRLLEYELYGGTRRQNLPAASELPKTEEA</sequence>
<keyword evidence="2" id="KW-0808">Transferase</keyword>
<dbReference type="InterPro" id="IPR000241">
    <property type="entry name" value="RlmKL-like_Mtase"/>
</dbReference>
<organism evidence="4 5">
    <name type="scientific">Chryseolinea lacunae</name>
    <dbReference type="NCBI Taxonomy" id="2801331"/>
    <lineage>
        <taxon>Bacteria</taxon>
        <taxon>Pseudomonadati</taxon>
        <taxon>Bacteroidota</taxon>
        <taxon>Cytophagia</taxon>
        <taxon>Cytophagales</taxon>
        <taxon>Fulvivirgaceae</taxon>
        <taxon>Chryseolinea</taxon>
    </lineage>
</organism>
<dbReference type="PANTHER" id="PTHR47313">
    <property type="entry name" value="RIBOSOMAL RNA LARGE SUBUNIT METHYLTRANSFERASE K/L"/>
    <property type="match status" value="1"/>
</dbReference>
<dbReference type="InterPro" id="IPR029063">
    <property type="entry name" value="SAM-dependent_MTases_sf"/>
</dbReference>
<dbReference type="InterPro" id="IPR054170">
    <property type="entry name" value="RlmL_1st"/>
</dbReference>
<dbReference type="Gene3D" id="3.40.50.150">
    <property type="entry name" value="Vaccinia Virus protein VP39"/>
    <property type="match status" value="1"/>
</dbReference>
<dbReference type="Gene3D" id="3.30.2130.30">
    <property type="match status" value="1"/>
</dbReference>
<dbReference type="CDD" id="cd11715">
    <property type="entry name" value="THUMP_AdoMetMT"/>
    <property type="match status" value="1"/>
</dbReference>
<protein>
    <submittedName>
        <fullName evidence="4">Class I SAM-dependent RNA methyltransferase</fullName>
    </submittedName>
</protein>
<dbReference type="Proteomes" id="UP000613030">
    <property type="component" value="Unassembled WGS sequence"/>
</dbReference>
<gene>
    <name evidence="4" type="ORF">JI741_27090</name>
</gene>
<keyword evidence="1 4" id="KW-0489">Methyltransferase</keyword>
<dbReference type="SUPFAM" id="SSF53335">
    <property type="entry name" value="S-adenosyl-L-methionine-dependent methyltransferases"/>
    <property type="match status" value="1"/>
</dbReference>
<evidence type="ECO:0000313" key="4">
    <source>
        <dbReference type="EMBL" id="MBL0744927.1"/>
    </source>
</evidence>
<dbReference type="Pfam" id="PF02926">
    <property type="entry name" value="THUMP"/>
    <property type="match status" value="1"/>
</dbReference>
<dbReference type="EMBL" id="JAERRB010000013">
    <property type="protein sequence ID" value="MBL0744927.1"/>
    <property type="molecule type" value="Genomic_DNA"/>
</dbReference>